<dbReference type="AlphaFoldDB" id="A0A5C5ZVB2"/>
<evidence type="ECO:0000313" key="2">
    <source>
        <dbReference type="EMBL" id="TWT91180.1"/>
    </source>
</evidence>
<feature type="transmembrane region" description="Helical" evidence="1">
    <location>
        <begin position="113"/>
        <end position="131"/>
    </location>
</feature>
<keyword evidence="3" id="KW-1185">Reference proteome</keyword>
<evidence type="ECO:0000313" key="3">
    <source>
        <dbReference type="Proteomes" id="UP000316213"/>
    </source>
</evidence>
<organism evidence="2 3">
    <name type="scientific">Neorhodopirellula pilleata</name>
    <dbReference type="NCBI Taxonomy" id="2714738"/>
    <lineage>
        <taxon>Bacteria</taxon>
        <taxon>Pseudomonadati</taxon>
        <taxon>Planctomycetota</taxon>
        <taxon>Planctomycetia</taxon>
        <taxon>Pirellulales</taxon>
        <taxon>Pirellulaceae</taxon>
        <taxon>Neorhodopirellula</taxon>
    </lineage>
</organism>
<reference evidence="2 3" key="1">
    <citation type="submission" date="2019-02" db="EMBL/GenBank/DDBJ databases">
        <title>Deep-cultivation of Planctomycetes and their phenomic and genomic characterization uncovers novel biology.</title>
        <authorList>
            <person name="Wiegand S."/>
            <person name="Jogler M."/>
            <person name="Boedeker C."/>
            <person name="Pinto D."/>
            <person name="Vollmers J."/>
            <person name="Rivas-Marin E."/>
            <person name="Kohn T."/>
            <person name="Peeters S.H."/>
            <person name="Heuer A."/>
            <person name="Rast P."/>
            <person name="Oberbeckmann S."/>
            <person name="Bunk B."/>
            <person name="Jeske O."/>
            <person name="Meyerdierks A."/>
            <person name="Storesund J.E."/>
            <person name="Kallscheuer N."/>
            <person name="Luecker S."/>
            <person name="Lage O.M."/>
            <person name="Pohl T."/>
            <person name="Merkel B.J."/>
            <person name="Hornburger P."/>
            <person name="Mueller R.-W."/>
            <person name="Bruemmer F."/>
            <person name="Labrenz M."/>
            <person name="Spormann A.M."/>
            <person name="Op Den Camp H."/>
            <person name="Overmann J."/>
            <person name="Amann R."/>
            <person name="Jetten M.S.M."/>
            <person name="Mascher T."/>
            <person name="Medema M.H."/>
            <person name="Devos D.P."/>
            <person name="Kaster A.-K."/>
            <person name="Ovreas L."/>
            <person name="Rohde M."/>
            <person name="Galperin M.Y."/>
            <person name="Jogler C."/>
        </authorList>
    </citation>
    <scope>NUCLEOTIDE SEQUENCE [LARGE SCALE GENOMIC DNA]</scope>
    <source>
        <strain evidence="2 3">Pla100</strain>
    </source>
</reference>
<dbReference type="RefSeq" id="WP_146581412.1">
    <property type="nucleotide sequence ID" value="NZ_SJPM01000016.1"/>
</dbReference>
<dbReference type="Proteomes" id="UP000316213">
    <property type="component" value="Unassembled WGS sequence"/>
</dbReference>
<keyword evidence="1" id="KW-1133">Transmembrane helix</keyword>
<gene>
    <name evidence="2" type="ORF">Pla100_53540</name>
</gene>
<comment type="caution">
    <text evidence="2">The sequence shown here is derived from an EMBL/GenBank/DDBJ whole genome shotgun (WGS) entry which is preliminary data.</text>
</comment>
<protein>
    <submittedName>
        <fullName evidence="2">Uncharacterized protein</fullName>
    </submittedName>
</protein>
<sequence length="152" mass="17186">MSQAAHTVKETSTETWTSESWARVCNAVQKRWPHISEGELKDLPCKVDSMVSFLKEFTDTSLDEIKSVVMEFAPEGGFTERFSAIAENVTEPIHSAYERARYEADEHPMTTSGVVFVAGLALGILGTVAYYRSRQEPSRVSLYDYLPDRWAR</sequence>
<dbReference type="EMBL" id="SJPM01000016">
    <property type="protein sequence ID" value="TWT91180.1"/>
    <property type="molecule type" value="Genomic_DNA"/>
</dbReference>
<evidence type="ECO:0000256" key="1">
    <source>
        <dbReference type="SAM" id="Phobius"/>
    </source>
</evidence>
<keyword evidence="1" id="KW-0472">Membrane</keyword>
<accession>A0A5C5ZVB2</accession>
<dbReference type="OrthoDB" id="287862at2"/>
<name>A0A5C5ZVB2_9BACT</name>
<proteinExistence type="predicted"/>
<keyword evidence="1" id="KW-0812">Transmembrane</keyword>